<evidence type="ECO:0000256" key="4">
    <source>
        <dbReference type="SAM" id="MobiDB-lite"/>
    </source>
</evidence>
<dbReference type="GO" id="GO:0016593">
    <property type="term" value="C:Cdc73/Paf1 complex"/>
    <property type="evidence" value="ECO:0007669"/>
    <property type="project" value="InterPro"/>
</dbReference>
<dbReference type="PANTHER" id="PTHR23188">
    <property type="entry name" value="RNA POLYMERASE II-ASSOCIATED FACTOR 1 HOMOLOG"/>
    <property type="match status" value="1"/>
</dbReference>
<comment type="similarity">
    <text evidence="2">Belongs to the PAF1 family.</text>
</comment>
<dbReference type="EMBL" id="FO082051">
    <property type="protein sequence ID" value="CCE81444.1"/>
    <property type="molecule type" value="Genomic_DNA"/>
</dbReference>
<dbReference type="AlphaFoldDB" id="G8YE45"/>
<keyword evidence="6" id="KW-1185">Reference proteome</keyword>
<dbReference type="STRING" id="559304.G8YE45"/>
<accession>G8YE45</accession>
<feature type="compositionally biased region" description="Acidic residues" evidence="4">
    <location>
        <begin position="414"/>
        <end position="436"/>
    </location>
</feature>
<feature type="region of interest" description="Disordered" evidence="4">
    <location>
        <begin position="412"/>
        <end position="498"/>
    </location>
</feature>
<dbReference type="HOGENOM" id="CLU_021991_3_1_1"/>
<proteinExistence type="inferred from homology"/>
<dbReference type="FunCoup" id="G8YE45">
    <property type="interactions" value="533"/>
</dbReference>
<dbReference type="GO" id="GO:0006368">
    <property type="term" value="P:transcription elongation by RNA polymerase II"/>
    <property type="evidence" value="ECO:0007669"/>
    <property type="project" value="InterPro"/>
</dbReference>
<organism evidence="5 6">
    <name type="scientific">Pichia sorbitophila (strain ATCC MYA-4447 / BCRC 22081 / CBS 7064 / NBRC 10061 / NRRL Y-12695)</name>
    <name type="common">Hybrid yeast</name>
    <dbReference type="NCBI Taxonomy" id="559304"/>
    <lineage>
        <taxon>Eukaryota</taxon>
        <taxon>Fungi</taxon>
        <taxon>Dikarya</taxon>
        <taxon>Ascomycota</taxon>
        <taxon>Saccharomycotina</taxon>
        <taxon>Pichiomycetes</taxon>
        <taxon>Debaryomycetaceae</taxon>
        <taxon>Millerozyma</taxon>
    </lineage>
</organism>
<name>G8YE45_PICSO</name>
<reference evidence="5 6" key="1">
    <citation type="journal article" date="2012" name="G3 (Bethesda)">
        <title>Pichia sorbitophila, an interspecies yeast hybrid reveals early steps of genome resolution following polyploidization.</title>
        <authorList>
            <person name="Leh Louis V."/>
            <person name="Despons L."/>
            <person name="Friedrich A."/>
            <person name="Martin T."/>
            <person name="Durrens P."/>
            <person name="Casaregola S."/>
            <person name="Neuveglise C."/>
            <person name="Fairhead C."/>
            <person name="Marck C."/>
            <person name="Cruz J.A."/>
            <person name="Straub M.L."/>
            <person name="Kugler V."/>
            <person name="Sacerdot C."/>
            <person name="Uzunov Z."/>
            <person name="Thierry A."/>
            <person name="Weiss S."/>
            <person name="Bleykasten C."/>
            <person name="De Montigny J."/>
            <person name="Jacques N."/>
            <person name="Jung P."/>
            <person name="Lemaire M."/>
            <person name="Mallet S."/>
            <person name="Morel G."/>
            <person name="Richard G.F."/>
            <person name="Sarkar A."/>
            <person name="Savel G."/>
            <person name="Schacherer J."/>
            <person name="Seret M.L."/>
            <person name="Talla E."/>
            <person name="Samson G."/>
            <person name="Jubin C."/>
            <person name="Poulain J."/>
            <person name="Vacherie B."/>
            <person name="Barbe V."/>
            <person name="Pelletier E."/>
            <person name="Sherman D.J."/>
            <person name="Westhof E."/>
            <person name="Weissenbach J."/>
            <person name="Baret P.V."/>
            <person name="Wincker P."/>
            <person name="Gaillardin C."/>
            <person name="Dujon B."/>
            <person name="Souciet J.L."/>
        </authorList>
    </citation>
    <scope>NUCLEOTIDE SEQUENCE [LARGE SCALE GENOMIC DNA]</scope>
    <source>
        <strain evidence="6">ATCC MYA-4447 / BCRC 22081 / CBS 7064 / NBRC 10061 / NRRL Y-12695</strain>
    </source>
</reference>
<dbReference type="PANTHER" id="PTHR23188:SF12">
    <property type="entry name" value="RNA POLYMERASE II-ASSOCIATED FACTOR 1 HOMOLOG"/>
    <property type="match status" value="1"/>
</dbReference>
<dbReference type="GO" id="GO:0003682">
    <property type="term" value="F:chromatin binding"/>
    <property type="evidence" value="ECO:0007669"/>
    <property type="project" value="TreeGrafter"/>
</dbReference>
<dbReference type="OMA" id="GAYYYPI"/>
<gene>
    <name evidence="5" type="primary">Piso0_002100</name>
    <name evidence="5" type="ORF">GNLVRS01_PISO0I02890g</name>
</gene>
<feature type="compositionally biased region" description="Basic and acidic residues" evidence="4">
    <location>
        <begin position="456"/>
        <end position="490"/>
    </location>
</feature>
<dbReference type="OrthoDB" id="10260285at2759"/>
<evidence type="ECO:0000313" key="5">
    <source>
        <dbReference type="EMBL" id="CCE81444.1"/>
    </source>
</evidence>
<dbReference type="eggNOG" id="KOG2478">
    <property type="taxonomic scope" value="Eukaryota"/>
</dbReference>
<sequence length="498" mass="58100">MSKPHRHVKQEYISKVRYINDLPPPPLNPKFLEYNTTERSSTKTESEQVISSLFRKENFHSLIECIDEDMGMNLNLLNNKGFLDENDESVIGMFLNEKNKKDNKPVTLHERDRELLRDAGIERIARSELGVSFLRRTEYISEKQFMKPSANGVENGAHKLTKGKEDNQEKLDADAQLQAVEKTFADAQKTLQDFQNIKHPRRKNLKAVAAWPILPDTSMLDSKFLNVKFFGSASFSREMQLLKRQEKEKYDEQFQKNSLETSIFRPITSDDGEWISLYQSKDPQRTQILKDKLNSSEKEKQVYVLDEEEDAEEYKFEHIKEYDMSFQRYNKPYEELAIKFASEGEPNSKGDRKRKAAYYYPVTGKIDLKKHRASTNAEINRFIRDSAYDIVNYKLREPNTNEMRRMDTIRSEFDPMEYEGEEEVAETNETQPNEEEQEKKDQDNGSSINNDQENNGETKPEDDSSLKNQEETNDIKKEQDSEADKEHEGPAQDGITSQ</sequence>
<evidence type="ECO:0000256" key="2">
    <source>
        <dbReference type="ARBA" id="ARBA00007560"/>
    </source>
</evidence>
<feature type="compositionally biased region" description="Polar residues" evidence="4">
    <location>
        <begin position="444"/>
        <end position="455"/>
    </location>
</feature>
<dbReference type="Pfam" id="PF03985">
    <property type="entry name" value="Paf1"/>
    <property type="match status" value="1"/>
</dbReference>
<dbReference type="InterPro" id="IPR007133">
    <property type="entry name" value="RNA_pol_II-assoc_Paf1"/>
</dbReference>
<dbReference type="GO" id="GO:0000993">
    <property type="term" value="F:RNA polymerase II complex binding"/>
    <property type="evidence" value="ECO:0007669"/>
    <property type="project" value="TreeGrafter"/>
</dbReference>
<evidence type="ECO:0000256" key="3">
    <source>
        <dbReference type="ARBA" id="ARBA00023242"/>
    </source>
</evidence>
<comment type="subcellular location">
    <subcellularLocation>
        <location evidence="1">Nucleus</location>
    </subcellularLocation>
</comment>
<keyword evidence="3" id="KW-0539">Nucleus</keyword>
<evidence type="ECO:0000256" key="1">
    <source>
        <dbReference type="ARBA" id="ARBA00004123"/>
    </source>
</evidence>
<evidence type="ECO:0000313" key="6">
    <source>
        <dbReference type="Proteomes" id="UP000005222"/>
    </source>
</evidence>
<protein>
    <submittedName>
        <fullName evidence="5">Piso0_002100 protein</fullName>
    </submittedName>
</protein>
<dbReference type="Proteomes" id="UP000005222">
    <property type="component" value="Chromosome I"/>
</dbReference>
<dbReference type="InParanoid" id="G8YE45"/>